<reference evidence="12 13" key="1">
    <citation type="submission" date="2016-02" db="EMBL/GenBank/DDBJ databases">
        <title>Discovery of a natural microsporidian pathogen with a broad tissue tropism in Caenorhabditis elegans.</title>
        <authorList>
            <person name="Luallen R.J."/>
            <person name="Reinke A.W."/>
            <person name="Tong L."/>
            <person name="Botts M.R."/>
            <person name="Felix M.-A."/>
            <person name="Troemel E.R."/>
        </authorList>
    </citation>
    <scope>NUCLEOTIDE SEQUENCE [LARGE SCALE GENOMIC DNA]</scope>
    <source>
        <strain evidence="12 13">JUm2807</strain>
    </source>
</reference>
<feature type="domain" description="V-ATPase proteolipid subunit C-like" evidence="11">
    <location>
        <begin position="100"/>
        <end position="153"/>
    </location>
</feature>
<keyword evidence="5 10" id="KW-1133">Transmembrane helix</keyword>
<comment type="subunit">
    <text evidence="9 10">V-ATPase is a heteromultimeric enzyme composed of a peripheral catalytic V1 complex (components A to H) attached to an integral membrane V0 proton pore complex (components: a, c, c', c'', d, e, f and VOA1). The decameric c-ring forms the proton-conducting pore, and is composed of eight proteolipid subunits c, one subunit c' and one subunit c''.</text>
</comment>
<dbReference type="OrthoDB" id="1744869at2759"/>
<keyword evidence="4 10" id="KW-0812">Transmembrane</keyword>
<dbReference type="PRINTS" id="PR00122">
    <property type="entry name" value="VACATPASE"/>
</dbReference>
<comment type="subcellular location">
    <subcellularLocation>
        <location evidence="1">Membrane</location>
        <topology evidence="1">Multi-pass membrane protein</topology>
    </subcellularLocation>
</comment>
<dbReference type="GO" id="GO:0005774">
    <property type="term" value="C:vacuolar membrane"/>
    <property type="evidence" value="ECO:0007669"/>
    <property type="project" value="UniProtKB-ARBA"/>
</dbReference>
<dbReference type="InterPro" id="IPR035921">
    <property type="entry name" value="F/V-ATP_Csub_sf"/>
</dbReference>
<evidence type="ECO:0000259" key="11">
    <source>
        <dbReference type="Pfam" id="PF00137"/>
    </source>
</evidence>
<organism evidence="12 13">
    <name type="scientific">Nematocida displodere</name>
    <dbReference type="NCBI Taxonomy" id="1805483"/>
    <lineage>
        <taxon>Eukaryota</taxon>
        <taxon>Fungi</taxon>
        <taxon>Fungi incertae sedis</taxon>
        <taxon>Microsporidia</taxon>
        <taxon>Nematocida</taxon>
    </lineage>
</organism>
<dbReference type="GO" id="GO:0033179">
    <property type="term" value="C:proton-transporting V-type ATPase, V0 domain"/>
    <property type="evidence" value="ECO:0007669"/>
    <property type="project" value="InterPro"/>
</dbReference>
<feature type="transmembrane region" description="Helical" evidence="10">
    <location>
        <begin position="54"/>
        <end position="78"/>
    </location>
</feature>
<evidence type="ECO:0000256" key="7">
    <source>
        <dbReference type="ARBA" id="ARBA00023136"/>
    </source>
</evidence>
<gene>
    <name evidence="12" type="ORF">NEDG_01928</name>
</gene>
<evidence type="ECO:0000256" key="9">
    <source>
        <dbReference type="ARBA" id="ARBA00046480"/>
    </source>
</evidence>
<dbReference type="VEuPathDB" id="MicrosporidiaDB:NEDG_01928"/>
<dbReference type="STRING" id="1805483.A0A177EIU1"/>
<comment type="function">
    <text evidence="8">Proton-conducting pore forming subunit of the V0 complex of vacuolar(H+)-ATPase (V-ATPase), a multisubunit enzyme composed of a peripheral complex (V1) that hydrolyzes ATP and a membrane integral complex (V0) that translocates protons. V-ATPase is responsible for acidifying and maintaining the pH of intracellular compartments.</text>
</comment>
<keyword evidence="13" id="KW-1185">Reference proteome</keyword>
<dbReference type="Gene3D" id="1.20.120.610">
    <property type="entry name" value="lithium bound rotor ring of v- atpase"/>
    <property type="match status" value="1"/>
</dbReference>
<evidence type="ECO:0000313" key="13">
    <source>
        <dbReference type="Proteomes" id="UP000185944"/>
    </source>
</evidence>
<keyword evidence="7 10" id="KW-0472">Membrane</keyword>
<protein>
    <submittedName>
        <fullName evidence="12">V-type H+-transporting ATPase 16kDa proteolipid subunit</fullName>
    </submittedName>
</protein>
<evidence type="ECO:0000256" key="3">
    <source>
        <dbReference type="ARBA" id="ARBA00022448"/>
    </source>
</evidence>
<comment type="caution">
    <text evidence="12">The sequence shown here is derived from an EMBL/GenBank/DDBJ whole genome shotgun (WGS) entry which is preliminary data.</text>
</comment>
<dbReference type="Pfam" id="PF00137">
    <property type="entry name" value="ATP-synt_C"/>
    <property type="match status" value="1"/>
</dbReference>
<comment type="similarity">
    <text evidence="2 10">Belongs to the V-ATPase proteolipid subunit family.</text>
</comment>
<dbReference type="InterPro" id="IPR000245">
    <property type="entry name" value="ATPase_proteolipid_csu"/>
</dbReference>
<comment type="function">
    <text evidence="10">Proton-conducting pore forming of the V0 complex of vacuolar(H+)-ATPase (V-ATPase), a multisubunit enzyme composed of a peripheral complex (V1) that hydrolyzes ATP and a membrane integral complex (V0) that translocates protons. V-ATPase is responsible for acidifying and maintaining the pH of intracellular compartments.</text>
</comment>
<evidence type="ECO:0000256" key="2">
    <source>
        <dbReference type="ARBA" id="ARBA00007296"/>
    </source>
</evidence>
<sequence length="160" mass="17043">MQVQESVFDKDFLLNMVYPGGVICLLVPTFAGVSIGLSKAARGITQSSAIKTDILLTVVPAGFIGVIVIYGVLMFAIGKRAEVPKEFQPCLTWFAGQVVAGSGFFWAAIGLGDISTVATVAAAQQKKFLPSFFLLLVFGEFVALFALIIGIIMMGTWKDA</sequence>
<dbReference type="GeneID" id="93648278"/>
<feature type="transmembrane region" description="Helical" evidence="10">
    <location>
        <begin position="132"/>
        <end position="157"/>
    </location>
</feature>
<feature type="transmembrane region" description="Helical" evidence="10">
    <location>
        <begin position="98"/>
        <end position="120"/>
    </location>
</feature>
<dbReference type="SUPFAM" id="SSF81333">
    <property type="entry name" value="F1F0 ATP synthase subunit C"/>
    <property type="match status" value="1"/>
</dbReference>
<evidence type="ECO:0000256" key="10">
    <source>
        <dbReference type="RuleBase" id="RU363060"/>
    </source>
</evidence>
<proteinExistence type="inferred from homology"/>
<keyword evidence="3 10" id="KW-0813">Transport</keyword>
<evidence type="ECO:0000256" key="1">
    <source>
        <dbReference type="ARBA" id="ARBA00004141"/>
    </source>
</evidence>
<evidence type="ECO:0000256" key="6">
    <source>
        <dbReference type="ARBA" id="ARBA00023065"/>
    </source>
</evidence>
<dbReference type="RefSeq" id="XP_067545076.1">
    <property type="nucleotide sequence ID" value="XM_067689346.1"/>
</dbReference>
<dbReference type="GO" id="GO:0046961">
    <property type="term" value="F:proton-transporting ATPase activity, rotational mechanism"/>
    <property type="evidence" value="ECO:0007669"/>
    <property type="project" value="InterPro"/>
</dbReference>
<accession>A0A177EIU1</accession>
<evidence type="ECO:0000256" key="8">
    <source>
        <dbReference type="ARBA" id="ARBA00045519"/>
    </source>
</evidence>
<keyword evidence="6 10" id="KW-0406">Ion transport</keyword>
<dbReference type="AlphaFoldDB" id="A0A177EIU1"/>
<dbReference type="InterPro" id="IPR002379">
    <property type="entry name" value="ATPase_proteolipid_c-like_dom"/>
</dbReference>
<dbReference type="Proteomes" id="UP000185944">
    <property type="component" value="Unassembled WGS sequence"/>
</dbReference>
<feature type="transmembrane region" description="Helical" evidence="10">
    <location>
        <begin position="12"/>
        <end position="33"/>
    </location>
</feature>
<name>A0A177EIU1_9MICR</name>
<evidence type="ECO:0000313" key="12">
    <source>
        <dbReference type="EMBL" id="OAG31401.1"/>
    </source>
</evidence>
<evidence type="ECO:0000256" key="5">
    <source>
        <dbReference type="ARBA" id="ARBA00022989"/>
    </source>
</evidence>
<dbReference type="EMBL" id="LTDL01000016">
    <property type="protein sequence ID" value="OAG31401.1"/>
    <property type="molecule type" value="Genomic_DNA"/>
</dbReference>
<evidence type="ECO:0000256" key="4">
    <source>
        <dbReference type="ARBA" id="ARBA00022692"/>
    </source>
</evidence>